<proteinExistence type="inferred from homology"/>
<reference evidence="4" key="1">
    <citation type="journal article" date="2021" name="Front. Microbiol.">
        <title>Comprehensive Comparative Genomics and Phenotyping of Methylobacterium Species.</title>
        <authorList>
            <person name="Alessa O."/>
            <person name="Ogura Y."/>
            <person name="Fujitani Y."/>
            <person name="Takami H."/>
            <person name="Hayashi T."/>
            <person name="Sahin N."/>
            <person name="Tani A."/>
        </authorList>
    </citation>
    <scope>NUCLEOTIDE SEQUENCE</scope>
    <source>
        <strain evidence="4">DSM 14458</strain>
    </source>
</reference>
<comment type="caution">
    <text evidence="4">The sequence shown here is derived from an EMBL/GenBank/DDBJ whole genome shotgun (WGS) entry which is preliminary data.</text>
</comment>
<dbReference type="CDD" id="cd02511">
    <property type="entry name" value="Beta4Glucosyltransferase"/>
    <property type="match status" value="1"/>
</dbReference>
<accession>A0ABQ4URH0</accession>
<evidence type="ECO:0000259" key="3">
    <source>
        <dbReference type="Pfam" id="PF00535"/>
    </source>
</evidence>
<organism evidence="4 5">
    <name type="scientific">Methylorubrum suomiense</name>
    <dbReference type="NCBI Taxonomy" id="144191"/>
    <lineage>
        <taxon>Bacteria</taxon>
        <taxon>Pseudomonadati</taxon>
        <taxon>Pseudomonadota</taxon>
        <taxon>Alphaproteobacteria</taxon>
        <taxon>Hyphomicrobiales</taxon>
        <taxon>Methylobacteriaceae</taxon>
        <taxon>Methylorubrum</taxon>
    </lineage>
</organism>
<dbReference type="PANTHER" id="PTHR43630">
    <property type="entry name" value="POLY-BETA-1,6-N-ACETYL-D-GLUCOSAMINE SYNTHASE"/>
    <property type="match status" value="1"/>
</dbReference>
<keyword evidence="2" id="KW-1133">Transmembrane helix</keyword>
<dbReference type="Pfam" id="PF00535">
    <property type="entry name" value="Glycos_transf_2"/>
    <property type="match status" value="1"/>
</dbReference>
<keyword evidence="5" id="KW-1185">Reference proteome</keyword>
<evidence type="ECO:0000256" key="2">
    <source>
        <dbReference type="SAM" id="Phobius"/>
    </source>
</evidence>
<protein>
    <recommendedName>
        <fullName evidence="3">Glycosyltransferase 2-like domain-containing protein</fullName>
    </recommendedName>
</protein>
<comment type="similarity">
    <text evidence="1">Belongs to the glycosyltransferase 2 family. WaaE/KdtX subfamily.</text>
</comment>
<dbReference type="Proteomes" id="UP001055093">
    <property type="component" value="Unassembled WGS sequence"/>
</dbReference>
<sequence length="259" mass="30178">MQRKISCTIITYNEEDRIARCLNSVRDLVDEIIVVDSGSSDRTIEICRSFGAKCFHNAWVGYGQQKRFAEDLTAHDWILNLDADEWLTDKTRAQIQNLFRNKPDDEIYGYQFKIKQVYPGANKPRLLADYHLYIRLYNKNFCRFPDSAVFDEVKLDRKNMGFISGPIFHQSILSIRHLIDKNVKYYKLQSKEINKSHPSTIPRIAVEPFTVFFKYYLLKRHFTGGAYGFIVAATIAMLRTYRLIIISSSGKAKKDLPVR</sequence>
<dbReference type="EMBL" id="BPRE01000003">
    <property type="protein sequence ID" value="GJE74788.1"/>
    <property type="molecule type" value="Genomic_DNA"/>
</dbReference>
<keyword evidence="2" id="KW-0812">Transmembrane</keyword>
<feature type="transmembrane region" description="Helical" evidence="2">
    <location>
        <begin position="224"/>
        <end position="244"/>
    </location>
</feature>
<name>A0ABQ4URH0_9HYPH</name>
<dbReference type="InterPro" id="IPR001173">
    <property type="entry name" value="Glyco_trans_2-like"/>
</dbReference>
<keyword evidence="2" id="KW-0472">Membrane</keyword>
<reference evidence="4" key="2">
    <citation type="submission" date="2021-08" db="EMBL/GenBank/DDBJ databases">
        <authorList>
            <person name="Tani A."/>
            <person name="Ola A."/>
            <person name="Ogura Y."/>
            <person name="Katsura K."/>
            <person name="Hayashi T."/>
        </authorList>
    </citation>
    <scope>NUCLEOTIDE SEQUENCE</scope>
    <source>
        <strain evidence="4">DSM 14458</strain>
    </source>
</reference>
<evidence type="ECO:0000313" key="4">
    <source>
        <dbReference type="EMBL" id="GJE74788.1"/>
    </source>
</evidence>
<dbReference type="RefSeq" id="WP_238307780.1">
    <property type="nucleotide sequence ID" value="NZ_BPRE01000003.1"/>
</dbReference>
<evidence type="ECO:0000256" key="1">
    <source>
        <dbReference type="ARBA" id="ARBA00038494"/>
    </source>
</evidence>
<feature type="domain" description="Glycosyltransferase 2-like" evidence="3">
    <location>
        <begin position="6"/>
        <end position="124"/>
    </location>
</feature>
<dbReference type="SUPFAM" id="SSF53448">
    <property type="entry name" value="Nucleotide-diphospho-sugar transferases"/>
    <property type="match status" value="1"/>
</dbReference>
<dbReference type="Gene3D" id="3.90.550.10">
    <property type="entry name" value="Spore Coat Polysaccharide Biosynthesis Protein SpsA, Chain A"/>
    <property type="match status" value="1"/>
</dbReference>
<evidence type="ECO:0000313" key="5">
    <source>
        <dbReference type="Proteomes" id="UP001055093"/>
    </source>
</evidence>
<gene>
    <name evidence="4" type="ORF">BGCPKDLD_1361</name>
</gene>
<dbReference type="InterPro" id="IPR029044">
    <property type="entry name" value="Nucleotide-diphossugar_trans"/>
</dbReference>
<dbReference type="PANTHER" id="PTHR43630:SF2">
    <property type="entry name" value="GLYCOSYLTRANSFERASE"/>
    <property type="match status" value="1"/>
</dbReference>